<evidence type="ECO:0000313" key="8">
    <source>
        <dbReference type="EMBL" id="TNV81575.1"/>
    </source>
</evidence>
<evidence type="ECO:0000256" key="1">
    <source>
        <dbReference type="ARBA" id="ARBA00000113"/>
    </source>
</evidence>
<gene>
    <name evidence="8" type="ORF">FGO68_gene9974</name>
</gene>
<sequence length="546" mass="60745">MMAVGGYLDVSTSSITGSALKGKNSQHFGVEDGGRQKREMANEQIDGDNSGHFIRSQYQEKLALFDQEFMNGQSTSNLSMSSTVTQQTKTFEIETDKRIPKLGVMLVGLGGNNGATFVAGILANKLKMDWETKNGTMSANFFGSFTQSGTVHAGYKFNSKSNILEDVHLPVKDLLPMVDPCQFMISGWDISQANLYESCLRAKVLEPDLLKQLKGELESIKPLPAAFRGDFIASNQADRADNVINGTNIEIITKLREDIRLMKSQCDKVVVLWTANTEMYMLPEIDTMDKLHMMVSKNHELPASVLYCMAAIEERVLYLNGSPQNTFHKAIVEYARQKGSFIAGSDFKSGQTRYKTIMSDFLIGSGIRLSSVVSYNHLGNNDGKNLSEDKCFQSKKISKGGVLDDAIKSNKILYPEGKDKIDHDVIIRYIPFVGDSKRAIDEYSSQIFMNGINTIMSYNMCEDSLLAVPLMIDMVILGELFTRMRVNGEGLGPVLSYLSFFFKAPITNHSDYVINSYTRQRESLVNFLKVAAGLPLDSGTMMAFKY</sequence>
<evidence type="ECO:0000256" key="5">
    <source>
        <dbReference type="ARBA" id="ARBA00012125"/>
    </source>
</evidence>
<organism evidence="8 9">
    <name type="scientific">Halteria grandinella</name>
    <dbReference type="NCBI Taxonomy" id="5974"/>
    <lineage>
        <taxon>Eukaryota</taxon>
        <taxon>Sar</taxon>
        <taxon>Alveolata</taxon>
        <taxon>Ciliophora</taxon>
        <taxon>Intramacronucleata</taxon>
        <taxon>Spirotrichea</taxon>
        <taxon>Stichotrichia</taxon>
        <taxon>Sporadotrichida</taxon>
        <taxon>Halteriidae</taxon>
        <taxon>Halteria</taxon>
    </lineage>
</organism>
<dbReference type="InterPro" id="IPR036291">
    <property type="entry name" value="NAD(P)-bd_dom_sf"/>
</dbReference>
<dbReference type="GO" id="GO:0008654">
    <property type="term" value="P:phospholipid biosynthetic process"/>
    <property type="evidence" value="ECO:0007669"/>
    <property type="project" value="InterPro"/>
</dbReference>
<evidence type="ECO:0000256" key="2">
    <source>
        <dbReference type="ARBA" id="ARBA00001911"/>
    </source>
</evidence>
<dbReference type="UniPathway" id="UPA00823">
    <property type="reaction ID" value="UER00787"/>
</dbReference>
<dbReference type="Pfam" id="PF07994">
    <property type="entry name" value="NAD_binding_5"/>
    <property type="match status" value="1"/>
</dbReference>
<evidence type="ECO:0000256" key="3">
    <source>
        <dbReference type="ARBA" id="ARBA00005117"/>
    </source>
</evidence>
<dbReference type="PIRSF" id="PIRSF015578">
    <property type="entry name" value="Myoinos-ppht_syn"/>
    <property type="match status" value="1"/>
</dbReference>
<proteinExistence type="inferred from homology"/>
<dbReference type="SUPFAM" id="SSF55347">
    <property type="entry name" value="Glyceraldehyde-3-phosphate dehydrogenase-like, C-terminal domain"/>
    <property type="match status" value="1"/>
</dbReference>
<accession>A0A8J8T4K2</accession>
<dbReference type="Proteomes" id="UP000785679">
    <property type="component" value="Unassembled WGS sequence"/>
</dbReference>
<dbReference type="GO" id="GO:0006021">
    <property type="term" value="P:inositol biosynthetic process"/>
    <property type="evidence" value="ECO:0007669"/>
    <property type="project" value="UniProtKB-UniPathway"/>
</dbReference>
<dbReference type="EC" id="5.5.1.4" evidence="5"/>
<dbReference type="InterPro" id="IPR002587">
    <property type="entry name" value="Myo-inos-1-P_Synthase"/>
</dbReference>
<comment type="similarity">
    <text evidence="4">Belongs to the myo-inositol 1-phosphate synthase family.</text>
</comment>
<evidence type="ECO:0000256" key="4">
    <source>
        <dbReference type="ARBA" id="ARBA00010813"/>
    </source>
</evidence>
<comment type="cofactor">
    <cofactor evidence="2">
        <name>NAD(+)</name>
        <dbReference type="ChEBI" id="CHEBI:57540"/>
    </cofactor>
</comment>
<comment type="catalytic activity">
    <reaction evidence="1">
        <text>D-glucose 6-phosphate = 1D-myo-inositol 3-phosphate</text>
        <dbReference type="Rhea" id="RHEA:10716"/>
        <dbReference type="ChEBI" id="CHEBI:58401"/>
        <dbReference type="ChEBI" id="CHEBI:61548"/>
        <dbReference type="EC" id="5.5.1.4"/>
    </reaction>
</comment>
<evidence type="ECO:0000313" key="9">
    <source>
        <dbReference type="Proteomes" id="UP000785679"/>
    </source>
</evidence>
<dbReference type="Pfam" id="PF01658">
    <property type="entry name" value="Inos-1-P_synth"/>
    <property type="match status" value="1"/>
</dbReference>
<dbReference type="AlphaFoldDB" id="A0A8J8T4K2"/>
<dbReference type="GO" id="GO:0004512">
    <property type="term" value="F:inositol-3-phosphate synthase activity"/>
    <property type="evidence" value="ECO:0007669"/>
    <property type="project" value="UniProtKB-EC"/>
</dbReference>
<reference evidence="8" key="1">
    <citation type="submission" date="2019-06" db="EMBL/GenBank/DDBJ databases">
        <authorList>
            <person name="Zheng W."/>
        </authorList>
    </citation>
    <scope>NUCLEOTIDE SEQUENCE</scope>
    <source>
        <strain evidence="8">QDHG01</strain>
    </source>
</reference>
<dbReference type="Gene3D" id="3.40.50.720">
    <property type="entry name" value="NAD(P)-binding Rossmann-like Domain"/>
    <property type="match status" value="2"/>
</dbReference>
<dbReference type="EMBL" id="RRYP01005996">
    <property type="protein sequence ID" value="TNV81575.1"/>
    <property type="molecule type" value="Genomic_DNA"/>
</dbReference>
<comment type="pathway">
    <text evidence="3">Polyol metabolism; myo-inositol biosynthesis; myo-inositol from D-glucose 6-phosphate: step 1/2.</text>
</comment>
<dbReference type="OrthoDB" id="2887at2759"/>
<comment type="caution">
    <text evidence="8">The sequence shown here is derived from an EMBL/GenBank/DDBJ whole genome shotgun (WGS) entry which is preliminary data.</text>
</comment>
<name>A0A8J8T4K2_HALGN</name>
<keyword evidence="6" id="KW-0398">Inositol biosynthesis</keyword>
<dbReference type="PANTHER" id="PTHR11510">
    <property type="entry name" value="MYO-INOSITOL-1 PHOSPHATE SYNTHASE"/>
    <property type="match status" value="1"/>
</dbReference>
<protein>
    <recommendedName>
        <fullName evidence="5">inositol-3-phosphate synthase</fullName>
        <ecNumber evidence="5">5.5.1.4</ecNumber>
    </recommendedName>
</protein>
<keyword evidence="9" id="KW-1185">Reference proteome</keyword>
<evidence type="ECO:0000256" key="6">
    <source>
        <dbReference type="ARBA" id="ARBA00022550"/>
    </source>
</evidence>
<feature type="domain" description="Myo-inositol-1-phosphate synthase GAPDH-like" evidence="7">
    <location>
        <begin position="350"/>
        <end position="464"/>
    </location>
</feature>
<evidence type="ECO:0000259" key="7">
    <source>
        <dbReference type="Pfam" id="PF01658"/>
    </source>
</evidence>
<dbReference type="InterPro" id="IPR013021">
    <property type="entry name" value="Myo-inos-1-P_Synthase_GAPDH"/>
</dbReference>
<dbReference type="SUPFAM" id="SSF51735">
    <property type="entry name" value="NAD(P)-binding Rossmann-fold domains"/>
    <property type="match status" value="1"/>
</dbReference>